<feature type="compositionally biased region" description="Low complexity" evidence="1">
    <location>
        <begin position="851"/>
        <end position="864"/>
    </location>
</feature>
<feature type="domain" description="DUF7825" evidence="3">
    <location>
        <begin position="654"/>
        <end position="807"/>
    </location>
</feature>
<feature type="domain" description="DUF6493" evidence="2">
    <location>
        <begin position="115"/>
        <end position="298"/>
    </location>
</feature>
<dbReference type="InterPro" id="IPR056727">
    <property type="entry name" value="DUF7825"/>
</dbReference>
<evidence type="ECO:0000256" key="1">
    <source>
        <dbReference type="SAM" id="MobiDB-lite"/>
    </source>
</evidence>
<organism evidence="4 5">
    <name type="scientific">Delftia acidovorans</name>
    <name type="common">Pseudomonas acidovorans</name>
    <name type="synonym">Comamonas acidovorans</name>
    <dbReference type="NCBI Taxonomy" id="80866"/>
    <lineage>
        <taxon>Bacteria</taxon>
        <taxon>Pseudomonadati</taxon>
        <taxon>Pseudomonadota</taxon>
        <taxon>Betaproteobacteria</taxon>
        <taxon>Burkholderiales</taxon>
        <taxon>Comamonadaceae</taxon>
        <taxon>Delftia</taxon>
    </lineage>
</organism>
<dbReference type="RefSeq" id="WP_197956675.1">
    <property type="nucleotide sequence ID" value="NZ_CP065668.1"/>
</dbReference>
<gene>
    <name evidence="4" type="ORF">I6G66_08090</name>
</gene>
<dbReference type="AlphaFoldDB" id="A0A7T2S6T0"/>
<accession>A0A7T2S6T0</accession>
<evidence type="ECO:0000313" key="4">
    <source>
        <dbReference type="EMBL" id="QPS09949.1"/>
    </source>
</evidence>
<protein>
    <submittedName>
        <fullName evidence="4">Uncharacterized protein</fullName>
    </submittedName>
</protein>
<proteinExistence type="predicted"/>
<dbReference type="Proteomes" id="UP000594778">
    <property type="component" value="Chromosome"/>
</dbReference>
<name>A0A7T2S6T0_DELAC</name>
<dbReference type="InterPro" id="IPR045472">
    <property type="entry name" value="DUF6493"/>
</dbReference>
<reference evidence="4 5" key="1">
    <citation type="submission" date="2020-12" db="EMBL/GenBank/DDBJ databases">
        <title>FDA dAtabase for Regulatory Grade micrObial Sequences (FDA-ARGOS): Supporting development and validation of Infectious Disease Dx tests.</title>
        <authorList>
            <person name="Sproer C."/>
            <person name="Gronow S."/>
            <person name="Severitt S."/>
            <person name="Schroder I."/>
            <person name="Tallon L."/>
            <person name="Sadzewicz L."/>
            <person name="Zhao X."/>
            <person name="Boylan J."/>
            <person name="Ott S."/>
            <person name="Bowen H."/>
            <person name="Vavikolanu K."/>
            <person name="Mehta A."/>
            <person name="Aluvathingal J."/>
            <person name="Nadendla S."/>
            <person name="Lowell S."/>
            <person name="Myers T."/>
            <person name="Yan Y."/>
            <person name="Sichtig H."/>
        </authorList>
    </citation>
    <scope>NUCLEOTIDE SEQUENCE [LARGE SCALE GENOMIC DNA]</scope>
    <source>
        <strain evidence="4 5">FDAARGOS_909</strain>
    </source>
</reference>
<dbReference type="Pfam" id="PF25149">
    <property type="entry name" value="DUF7825"/>
    <property type="match status" value="1"/>
</dbReference>
<dbReference type="EMBL" id="CP065668">
    <property type="protein sequence ID" value="QPS09949.1"/>
    <property type="molecule type" value="Genomic_DNA"/>
</dbReference>
<sequence>MTQTMTMAPSLLQRSALLREACRSNDADDLSAYVQALDDASEADRVVLARALPPSRLFKTEGPTPRACYALVALGRPKLVAETLAAADVQRQREFSHRHAAMVPVVIDAAAARDAQWRTEFIDLLAQQYWWGADLVWPVCQALVRQGGAVPHSQAYLGCFVQQVTSVGADGLPADEHGLRMAAHLQAYADLLEQEFRALFCVEGMGVHHFLVEHAAPAWDAAVLELCKADAAFRQRLLDESLDALLRDFSAKNIAWYLRMHRLVDPVAQEIAARQHAYFAVLGTAPSTAAGLAQEMLKVASGLLDADGLIEASPGVLVRQEKKLVKAQLGLLAAIQADAAQKARISQIVSEAIEGMALDLASLARKLVSDPGEPAAGAHAVQALAPAVAVPAPRRTPLPGAARELPPIRDDEELLALIAAQLEDAGQGTDLQRLLGCLAGQPDVALPDTLQQRAAQVLESVWDERNASPRRLLAALLLGREVGFRGYARFVVLGPGEQIPCDVALEEQTLTTNRYDPGTGDWAVDETWTSRSGYRYVRTHSPLALLAGMFQRLRLAARQGPPLRPPSVLPARSFLWKRVLAQPGEGTFSRDLEVLGEGAKPFWVVDGQAGPVDGHAVPDGPDMLEDQALDVAGVAAEFSFRAQEAREQDGYDQIVQWAAWLLQDNPDTLAAHFHPMLCAAVAVVNVRGLGPLLAALGASRQVPGGPVYSALALAASAKMAEQRAQAAEALAQLAGSGLLDPAPFAEQTAAHLADGFALAGRLAQTLADAASISAVAGYRVLQTLGELLARLVDAEGKPLAQAGKLVELAARLSGDYGTPLPIPAALLARRKGASALAVALKVLESVQPHPTTQAREAATAAQAANEVESPA</sequence>
<dbReference type="Pfam" id="PF20103">
    <property type="entry name" value="DUF6493"/>
    <property type="match status" value="1"/>
</dbReference>
<evidence type="ECO:0000259" key="2">
    <source>
        <dbReference type="Pfam" id="PF20103"/>
    </source>
</evidence>
<evidence type="ECO:0000313" key="5">
    <source>
        <dbReference type="Proteomes" id="UP000594778"/>
    </source>
</evidence>
<evidence type="ECO:0000259" key="3">
    <source>
        <dbReference type="Pfam" id="PF25149"/>
    </source>
</evidence>
<feature type="region of interest" description="Disordered" evidence="1">
    <location>
        <begin position="849"/>
        <end position="871"/>
    </location>
</feature>